<dbReference type="Gene3D" id="3.40.50.200">
    <property type="entry name" value="Peptidase S8/S53 domain"/>
    <property type="match status" value="1"/>
</dbReference>
<name>A0ABY4HRC4_9FLAO</name>
<dbReference type="PROSITE" id="PS00138">
    <property type="entry name" value="SUBTILASE_SER"/>
    <property type="match status" value="1"/>
</dbReference>
<evidence type="ECO:0000256" key="6">
    <source>
        <dbReference type="PROSITE-ProRule" id="PRU01240"/>
    </source>
</evidence>
<protein>
    <submittedName>
        <fullName evidence="11">S8 family serine peptidase</fullName>
    </submittedName>
</protein>
<dbReference type="InterPro" id="IPR023828">
    <property type="entry name" value="Peptidase_S8_Ser-AS"/>
</dbReference>
<feature type="active site" description="Charge relay system" evidence="6">
    <location>
        <position position="128"/>
    </location>
</feature>
<feature type="signal peptide" evidence="8">
    <location>
        <begin position="1"/>
        <end position="20"/>
    </location>
</feature>
<keyword evidence="2 6" id="KW-0645">Protease</keyword>
<dbReference type="InterPro" id="IPR002884">
    <property type="entry name" value="P_dom"/>
</dbReference>
<dbReference type="InterPro" id="IPR026444">
    <property type="entry name" value="Secre_tail"/>
</dbReference>
<dbReference type="InterPro" id="IPR013783">
    <property type="entry name" value="Ig-like_fold"/>
</dbReference>
<dbReference type="InterPro" id="IPR036116">
    <property type="entry name" value="FN3_sf"/>
</dbReference>
<evidence type="ECO:0000259" key="9">
    <source>
        <dbReference type="PROSITE" id="PS50853"/>
    </source>
</evidence>
<feature type="domain" description="Fibronectin type-III" evidence="9">
    <location>
        <begin position="652"/>
        <end position="743"/>
    </location>
</feature>
<dbReference type="PRINTS" id="PR00723">
    <property type="entry name" value="SUBTILISIN"/>
</dbReference>
<dbReference type="Pfam" id="PF18962">
    <property type="entry name" value="Por_Secre_tail"/>
    <property type="match status" value="1"/>
</dbReference>
<feature type="domain" description="P/Homo B" evidence="10">
    <location>
        <begin position="738"/>
        <end position="894"/>
    </location>
</feature>
<dbReference type="InterPro" id="IPR003961">
    <property type="entry name" value="FN3_dom"/>
</dbReference>
<evidence type="ECO:0000256" key="1">
    <source>
        <dbReference type="ARBA" id="ARBA00011073"/>
    </source>
</evidence>
<dbReference type="SUPFAM" id="SSF49785">
    <property type="entry name" value="Galactose-binding domain-like"/>
    <property type="match status" value="2"/>
</dbReference>
<dbReference type="EMBL" id="CP090145">
    <property type="protein sequence ID" value="UOX35166.1"/>
    <property type="molecule type" value="Genomic_DNA"/>
</dbReference>
<evidence type="ECO:0000256" key="2">
    <source>
        <dbReference type="ARBA" id="ARBA00022670"/>
    </source>
</evidence>
<feature type="chain" id="PRO_5047115056" evidence="8">
    <location>
        <begin position="21"/>
        <end position="981"/>
    </location>
</feature>
<proteinExistence type="inferred from homology"/>
<evidence type="ECO:0000313" key="12">
    <source>
        <dbReference type="Proteomes" id="UP000830454"/>
    </source>
</evidence>
<dbReference type="Gene3D" id="2.60.40.10">
    <property type="entry name" value="Immunoglobulins"/>
    <property type="match status" value="1"/>
</dbReference>
<dbReference type="PROSITE" id="PS51829">
    <property type="entry name" value="P_HOMO_B"/>
    <property type="match status" value="1"/>
</dbReference>
<dbReference type="SUPFAM" id="SSF49265">
    <property type="entry name" value="Fibronectin type III"/>
    <property type="match status" value="1"/>
</dbReference>
<evidence type="ECO:0000256" key="4">
    <source>
        <dbReference type="ARBA" id="ARBA00022801"/>
    </source>
</evidence>
<feature type="region of interest" description="Disordered" evidence="7">
    <location>
        <begin position="304"/>
        <end position="347"/>
    </location>
</feature>
<dbReference type="InterPro" id="IPR015500">
    <property type="entry name" value="Peptidase_S8_subtilisin-rel"/>
</dbReference>
<feature type="active site" description="Charge relay system" evidence="6">
    <location>
        <position position="157"/>
    </location>
</feature>
<dbReference type="CDD" id="cd04842">
    <property type="entry name" value="Peptidases_S8_Kp43_protease"/>
    <property type="match status" value="1"/>
</dbReference>
<dbReference type="InterPro" id="IPR008979">
    <property type="entry name" value="Galactose-bd-like_sf"/>
</dbReference>
<dbReference type="Pfam" id="PF00082">
    <property type="entry name" value="Peptidase_S8"/>
    <property type="match status" value="1"/>
</dbReference>
<keyword evidence="3 8" id="KW-0732">Signal</keyword>
<keyword evidence="5 6" id="KW-0720">Serine protease</keyword>
<evidence type="ECO:0000256" key="7">
    <source>
        <dbReference type="SAM" id="MobiDB-lite"/>
    </source>
</evidence>
<organism evidence="11 12">
    <name type="scientific">Flavobacterium sediminilitoris</name>
    <dbReference type="NCBI Taxonomy" id="2024526"/>
    <lineage>
        <taxon>Bacteria</taxon>
        <taxon>Pseudomonadati</taxon>
        <taxon>Bacteroidota</taxon>
        <taxon>Flavobacteriia</taxon>
        <taxon>Flavobacteriales</taxon>
        <taxon>Flavobacteriaceae</taxon>
        <taxon>Flavobacterium</taxon>
    </lineage>
</organism>
<feature type="active site" description="Charge relay system" evidence="6">
    <location>
        <position position="347"/>
    </location>
</feature>
<feature type="compositionally biased region" description="Low complexity" evidence="7">
    <location>
        <begin position="327"/>
        <end position="344"/>
    </location>
</feature>
<dbReference type="PANTHER" id="PTHR43806">
    <property type="entry name" value="PEPTIDASE S8"/>
    <property type="match status" value="1"/>
</dbReference>
<dbReference type="CDD" id="cd00063">
    <property type="entry name" value="FN3"/>
    <property type="match status" value="1"/>
</dbReference>
<keyword evidence="12" id="KW-1185">Reference proteome</keyword>
<evidence type="ECO:0000256" key="5">
    <source>
        <dbReference type="ARBA" id="ARBA00022825"/>
    </source>
</evidence>
<dbReference type="PANTHER" id="PTHR43806:SF11">
    <property type="entry name" value="CEREVISIN-RELATED"/>
    <property type="match status" value="1"/>
</dbReference>
<dbReference type="RefSeq" id="WP_246918366.1">
    <property type="nucleotide sequence ID" value="NZ_CP090145.1"/>
</dbReference>
<evidence type="ECO:0000259" key="10">
    <source>
        <dbReference type="PROSITE" id="PS51829"/>
    </source>
</evidence>
<accession>A0ABY4HRC4</accession>
<gene>
    <name evidence="11" type="ORF">LXD69_06530</name>
</gene>
<evidence type="ECO:0000256" key="3">
    <source>
        <dbReference type="ARBA" id="ARBA00022729"/>
    </source>
</evidence>
<dbReference type="Gene3D" id="2.60.120.260">
    <property type="entry name" value="Galactose-binding domain-like"/>
    <property type="match status" value="1"/>
</dbReference>
<evidence type="ECO:0000313" key="11">
    <source>
        <dbReference type="EMBL" id="UOX35166.1"/>
    </source>
</evidence>
<dbReference type="InterPro" id="IPR034058">
    <property type="entry name" value="TagA/B/C/D_pept_dom"/>
</dbReference>
<keyword evidence="4 6" id="KW-0378">Hydrolase</keyword>
<dbReference type="InterPro" id="IPR000209">
    <property type="entry name" value="Peptidase_S8/S53_dom"/>
</dbReference>
<evidence type="ECO:0000256" key="8">
    <source>
        <dbReference type="SAM" id="SignalP"/>
    </source>
</evidence>
<dbReference type="InterPro" id="IPR050131">
    <property type="entry name" value="Peptidase_S8_subtilisin-like"/>
</dbReference>
<sequence>MIQKILKMCFFILFASFSFAQTKDDIPKIIKKYDIEKIKIRSVFFEKLEKQEKEEAIKVAKIEGWPIIVEKVDGTFEELMKLTPDGYPVYYSNTNVNAAKSTRANHLNSGGSLGLNLNGQGMVARVWDGGTVRRTHSLFENRVITVDDATGTTYSPHATHVTGTVIASDASATAKGMAFQATARTFNWTNDESEAANEALGGMLISNHSYGIPVTSSTGTVQPAWYIGAYTSGSRNWDEIAYLAPYFLPVMSAGNEGNNNDNVNPIAFGFDKLTGDKTSKNSLIVANGRDANVSVDGTLISVQINSSSSQGPTDDRRIKPDITGNGTALTSTDSSSDIATSSRTGTSMASPNVAGTLLLLQQHNRNITNNFLKAATLKGLACHTAADAGNVGPDANFGWGLLNAKKAAEVLTNNGLDSWVSEENLLQGQTFSKTVISDGVNPLIASITWTDLPGEANNGNRPDNDPTPALVNNLDIKITKDGVIYYPWKLQNNPNDLAIRSEDNDVDNVEQIKIDAPVAGEYQITITHKGNLVNNNQDFSLVITGISSNFSLISKSDDLTVCDNSDAVYLFDYKQNGTGTTMFSAVDLPNGAIATFNPASLSTNGVVTMTISGLVNVVPDEYRIGVLGDNGFETEARYKTLEIYSAVFQPIVLNSPSNSQNTLAPSLVLEWEGNNNAESYNLEVSTSSNFATLLVNEVVSVTNYLLEGLNEETTYYWRVIPSNRCGIGSNTNANVFNFKTGKLICGFSFIANDFSDAVIATVANSSASVPIEVTGGLLIGDINVDLDISHTYVQDATYYLEGPASIGSPVITLFSQPCGSGNDINCTLDDSGTDLTCNQSDPTITGIVRPYETLSELNGLSADGTWILRVEDPFNGDGGSINGVTLSFCNLEESLNIRKNILSDINIYPNPAKNSINVDLNNSLEGETNFALYDIQGRLMLKNKSSDINIILSVETLIDGVYFLTLENGDNKTTRKIIIKK</sequence>
<dbReference type="NCBIfam" id="TIGR04183">
    <property type="entry name" value="Por_Secre_tail"/>
    <property type="match status" value="1"/>
</dbReference>
<dbReference type="InterPro" id="IPR036852">
    <property type="entry name" value="Peptidase_S8/S53_dom_sf"/>
</dbReference>
<reference evidence="11" key="1">
    <citation type="submission" date="2021-12" db="EMBL/GenBank/DDBJ databases">
        <authorList>
            <person name="Cha I.-T."/>
            <person name="Lee K.-E."/>
            <person name="Park S.-J."/>
        </authorList>
    </citation>
    <scope>NUCLEOTIDE SEQUENCE</scope>
    <source>
        <strain evidence="11">YSM-43</strain>
    </source>
</reference>
<dbReference type="Gene3D" id="2.60.120.380">
    <property type="match status" value="1"/>
</dbReference>
<dbReference type="PROSITE" id="PS51892">
    <property type="entry name" value="SUBTILASE"/>
    <property type="match status" value="1"/>
</dbReference>
<comment type="similarity">
    <text evidence="1 6">Belongs to the peptidase S8 family.</text>
</comment>
<reference evidence="11" key="2">
    <citation type="submission" date="2022-04" db="EMBL/GenBank/DDBJ databases">
        <title>Complete Genome Sequence of Flavobacterium sediminilitoris YSM-43, Isolated from a Tidal Sediment.</title>
        <authorList>
            <person name="Lee P.A."/>
        </authorList>
    </citation>
    <scope>NUCLEOTIDE SEQUENCE</scope>
    <source>
        <strain evidence="11">YSM-43</strain>
    </source>
</reference>
<dbReference type="SUPFAM" id="SSF52743">
    <property type="entry name" value="Subtilisin-like"/>
    <property type="match status" value="1"/>
</dbReference>
<dbReference type="Proteomes" id="UP000830454">
    <property type="component" value="Chromosome"/>
</dbReference>
<dbReference type="PROSITE" id="PS50853">
    <property type="entry name" value="FN3"/>
    <property type="match status" value="1"/>
</dbReference>